<dbReference type="NCBIfam" id="TIGR01352">
    <property type="entry name" value="tonB_Cterm"/>
    <property type="match status" value="1"/>
</dbReference>
<dbReference type="SUPFAM" id="SSF82185">
    <property type="entry name" value="Histone H3 K4-specific methyltransferase SET7/9 N-terminal domain"/>
    <property type="match status" value="1"/>
</dbReference>
<accession>A0ABW2DI76</accession>
<feature type="domain" description="TonB C-terminal" evidence="11">
    <location>
        <begin position="157"/>
        <end position="248"/>
    </location>
</feature>
<evidence type="ECO:0000256" key="6">
    <source>
        <dbReference type="ARBA" id="ARBA00022692"/>
    </source>
</evidence>
<dbReference type="Proteomes" id="UP001596405">
    <property type="component" value="Unassembled WGS sequence"/>
</dbReference>
<evidence type="ECO:0000313" key="12">
    <source>
        <dbReference type="EMBL" id="MFC6996273.1"/>
    </source>
</evidence>
<dbReference type="PROSITE" id="PS52015">
    <property type="entry name" value="TONB_CTD"/>
    <property type="match status" value="1"/>
</dbReference>
<comment type="similarity">
    <text evidence="2">Belongs to the TonB family.</text>
</comment>
<dbReference type="Pfam" id="PF03544">
    <property type="entry name" value="TonB_C"/>
    <property type="match status" value="1"/>
</dbReference>
<keyword evidence="13" id="KW-1185">Reference proteome</keyword>
<keyword evidence="3" id="KW-0813">Transport</keyword>
<dbReference type="InterPro" id="IPR051045">
    <property type="entry name" value="TonB-dependent_transducer"/>
</dbReference>
<gene>
    <name evidence="12" type="ORF">ACFQHR_01495</name>
</gene>
<evidence type="ECO:0000256" key="7">
    <source>
        <dbReference type="ARBA" id="ARBA00022927"/>
    </source>
</evidence>
<evidence type="ECO:0000256" key="2">
    <source>
        <dbReference type="ARBA" id="ARBA00006555"/>
    </source>
</evidence>
<reference evidence="13" key="1">
    <citation type="journal article" date="2019" name="Int. J. Syst. Evol. Microbiol.">
        <title>The Global Catalogue of Microorganisms (GCM) 10K type strain sequencing project: providing services to taxonomists for standard genome sequencing and annotation.</title>
        <authorList>
            <consortium name="The Broad Institute Genomics Platform"/>
            <consortium name="The Broad Institute Genome Sequencing Center for Infectious Disease"/>
            <person name="Wu L."/>
            <person name="Ma J."/>
        </authorList>
    </citation>
    <scope>NUCLEOTIDE SEQUENCE [LARGE SCALE GENOMIC DNA]</scope>
    <source>
        <strain evidence="13">CGMCC 4.7393</strain>
    </source>
</reference>
<evidence type="ECO:0000256" key="5">
    <source>
        <dbReference type="ARBA" id="ARBA00022519"/>
    </source>
</evidence>
<dbReference type="PANTHER" id="PTHR33446:SF2">
    <property type="entry name" value="PROTEIN TONB"/>
    <property type="match status" value="1"/>
</dbReference>
<sequence length="248" mass="27911">MTKSIKKAKEAVIVVLLAIAVSAAANAQQVDSVWFDKSWKETSDLQQRVYLRTIKPVDKAFEVTDYYPNGKVQMLGYFASMKPENRHGEFKYYSEAGTLTSKNIWVNNMVAETFTYDESGKQTLHVIKKEYLATLSAQEKLEKHGIKEIEKHPEFPGGNSSFSAFLTKNLKYPPAALKDSIQGRVIVVATINEKGQLTNVRVAQKAHPLLDEEALRVANLLPKKKWSPAQNKGKNITADFAFPVMFKQ</sequence>
<keyword evidence="4" id="KW-1003">Cell membrane</keyword>
<dbReference type="PANTHER" id="PTHR33446">
    <property type="entry name" value="PROTEIN TONB-RELATED"/>
    <property type="match status" value="1"/>
</dbReference>
<keyword evidence="7" id="KW-0653">Protein transport</keyword>
<keyword evidence="5" id="KW-0997">Cell inner membrane</keyword>
<feature type="signal peptide" evidence="10">
    <location>
        <begin position="1"/>
        <end position="27"/>
    </location>
</feature>
<keyword evidence="8" id="KW-1133">Transmembrane helix</keyword>
<proteinExistence type="inferred from homology"/>
<name>A0ABW2DI76_9BACT</name>
<dbReference type="InterPro" id="IPR006260">
    <property type="entry name" value="TonB/TolA_C"/>
</dbReference>
<dbReference type="RefSeq" id="WP_066619934.1">
    <property type="nucleotide sequence ID" value="NZ_JBHSYQ010000003.1"/>
</dbReference>
<protein>
    <submittedName>
        <fullName evidence="12">TonB family protein</fullName>
    </submittedName>
</protein>
<evidence type="ECO:0000313" key="13">
    <source>
        <dbReference type="Proteomes" id="UP001596405"/>
    </source>
</evidence>
<dbReference type="Gene3D" id="3.30.1150.10">
    <property type="match status" value="1"/>
</dbReference>
<dbReference type="EMBL" id="JBHSYQ010000003">
    <property type="protein sequence ID" value="MFC6996273.1"/>
    <property type="molecule type" value="Genomic_DNA"/>
</dbReference>
<dbReference type="InterPro" id="IPR037682">
    <property type="entry name" value="TonB_C"/>
</dbReference>
<dbReference type="SUPFAM" id="SSF74653">
    <property type="entry name" value="TolA/TonB C-terminal domain"/>
    <property type="match status" value="1"/>
</dbReference>
<keyword evidence="9" id="KW-0472">Membrane</keyword>
<evidence type="ECO:0000256" key="8">
    <source>
        <dbReference type="ARBA" id="ARBA00022989"/>
    </source>
</evidence>
<comment type="caution">
    <text evidence="12">The sequence shown here is derived from an EMBL/GenBank/DDBJ whole genome shotgun (WGS) entry which is preliminary data.</text>
</comment>
<organism evidence="12 13">
    <name type="scientific">Rufibacter roseus</name>
    <dbReference type="NCBI Taxonomy" id="1567108"/>
    <lineage>
        <taxon>Bacteria</taxon>
        <taxon>Pseudomonadati</taxon>
        <taxon>Bacteroidota</taxon>
        <taxon>Cytophagia</taxon>
        <taxon>Cytophagales</taxon>
        <taxon>Hymenobacteraceae</taxon>
        <taxon>Rufibacter</taxon>
    </lineage>
</organism>
<dbReference type="Gene3D" id="3.90.930.1">
    <property type="match status" value="1"/>
</dbReference>
<evidence type="ECO:0000256" key="4">
    <source>
        <dbReference type="ARBA" id="ARBA00022475"/>
    </source>
</evidence>
<keyword evidence="6" id="KW-0812">Transmembrane</keyword>
<evidence type="ECO:0000256" key="9">
    <source>
        <dbReference type="ARBA" id="ARBA00023136"/>
    </source>
</evidence>
<feature type="chain" id="PRO_5045771700" evidence="10">
    <location>
        <begin position="28"/>
        <end position="248"/>
    </location>
</feature>
<evidence type="ECO:0000256" key="3">
    <source>
        <dbReference type="ARBA" id="ARBA00022448"/>
    </source>
</evidence>
<evidence type="ECO:0000259" key="11">
    <source>
        <dbReference type="PROSITE" id="PS52015"/>
    </source>
</evidence>
<comment type="subcellular location">
    <subcellularLocation>
        <location evidence="1">Cell inner membrane</location>
        <topology evidence="1">Single-pass membrane protein</topology>
        <orientation evidence="1">Periplasmic side</orientation>
    </subcellularLocation>
</comment>
<evidence type="ECO:0000256" key="1">
    <source>
        <dbReference type="ARBA" id="ARBA00004383"/>
    </source>
</evidence>
<evidence type="ECO:0000256" key="10">
    <source>
        <dbReference type="SAM" id="SignalP"/>
    </source>
</evidence>
<keyword evidence="10" id="KW-0732">Signal</keyword>